<organism evidence="14 15">
    <name type="scientific">Uliginosibacterium paludis</name>
    <dbReference type="NCBI Taxonomy" id="1615952"/>
    <lineage>
        <taxon>Bacteria</taxon>
        <taxon>Pseudomonadati</taxon>
        <taxon>Pseudomonadota</taxon>
        <taxon>Betaproteobacteria</taxon>
        <taxon>Rhodocyclales</taxon>
        <taxon>Zoogloeaceae</taxon>
        <taxon>Uliginosibacterium</taxon>
    </lineage>
</organism>
<dbReference type="InterPro" id="IPR002125">
    <property type="entry name" value="CMP_dCMP_dom"/>
</dbReference>
<evidence type="ECO:0000256" key="10">
    <source>
        <dbReference type="ARBA" id="ARBA00023002"/>
    </source>
</evidence>
<keyword evidence="6 12" id="KW-0686">Riboflavin biosynthesis</keyword>
<dbReference type="SUPFAM" id="SSF53597">
    <property type="entry name" value="Dihydrofolate reductase-like"/>
    <property type="match status" value="1"/>
</dbReference>
<dbReference type="InterPro" id="IPR002734">
    <property type="entry name" value="RibDG_C"/>
</dbReference>
<name>A0ABV2CKH6_9RHOO</name>
<keyword evidence="9 12" id="KW-0521">NADP</keyword>
<dbReference type="NCBIfam" id="TIGR00326">
    <property type="entry name" value="eubact_ribD"/>
    <property type="match status" value="1"/>
</dbReference>
<dbReference type="InterPro" id="IPR050765">
    <property type="entry name" value="Riboflavin_Biosynth_HTPR"/>
</dbReference>
<reference evidence="14 15" key="1">
    <citation type="submission" date="2024-07" db="EMBL/GenBank/DDBJ databases">
        <title>Uliginosibacterium paludis KCTC:42655.</title>
        <authorList>
            <person name="Kim M.K."/>
        </authorList>
    </citation>
    <scope>NUCLEOTIDE SEQUENCE [LARGE SCALE GENOMIC DNA]</scope>
    <source>
        <strain evidence="14 15">KCTC 42655</strain>
    </source>
</reference>
<dbReference type="GO" id="GO:0008835">
    <property type="term" value="F:diaminohydroxyphosphoribosylaminopyrimidine deaminase activity"/>
    <property type="evidence" value="ECO:0007669"/>
    <property type="project" value="UniProtKB-EC"/>
</dbReference>
<comment type="pathway">
    <text evidence="2 12">Cofactor biosynthesis; riboflavin biosynthesis; 5-amino-6-(D-ribitylamino)uracil from GTP: step 2/4.</text>
</comment>
<feature type="domain" description="CMP/dCMP-type deaminase" evidence="13">
    <location>
        <begin position="4"/>
        <end position="126"/>
    </location>
</feature>
<dbReference type="PANTHER" id="PTHR38011:SF7">
    <property type="entry name" value="2,5-DIAMINO-6-RIBOSYLAMINO-4(3H)-PYRIMIDINONE 5'-PHOSPHATE REDUCTASE"/>
    <property type="match status" value="1"/>
</dbReference>
<dbReference type="Pfam" id="PF00383">
    <property type="entry name" value="dCMP_cyt_deam_1"/>
    <property type="match status" value="1"/>
</dbReference>
<evidence type="ECO:0000256" key="6">
    <source>
        <dbReference type="ARBA" id="ARBA00022619"/>
    </source>
</evidence>
<protein>
    <recommendedName>
        <fullName evidence="12">Riboflavin biosynthesis protein RibD</fullName>
    </recommendedName>
    <domain>
        <recommendedName>
            <fullName evidence="12">Diaminohydroxyphosphoribosylaminopyrimidine deaminase</fullName>
            <shortName evidence="12">DRAP deaminase</shortName>
            <ecNumber evidence="12">3.5.4.26</ecNumber>
        </recommendedName>
        <alternativeName>
            <fullName evidence="12">Riboflavin-specific deaminase</fullName>
        </alternativeName>
    </domain>
    <domain>
        <recommendedName>
            <fullName evidence="12">5-amino-6-(5-phosphoribosylamino)uracil reductase</fullName>
            <ecNumber evidence="12">1.1.1.193</ecNumber>
        </recommendedName>
        <alternativeName>
            <fullName evidence="12">HTP reductase</fullName>
        </alternativeName>
    </domain>
</protein>
<dbReference type="Gene3D" id="3.40.430.10">
    <property type="entry name" value="Dihydrofolate Reductase, subunit A"/>
    <property type="match status" value="1"/>
</dbReference>
<keyword evidence="15" id="KW-1185">Reference proteome</keyword>
<comment type="function">
    <text evidence="1 12">Converts 2,5-diamino-6-(ribosylamino)-4(3h)-pyrimidinone 5'-phosphate into 5-amino-6-(ribosylamino)-2,4(1h,3h)-pyrimidinedione 5'-phosphate.</text>
</comment>
<evidence type="ECO:0000256" key="2">
    <source>
        <dbReference type="ARBA" id="ARBA00004882"/>
    </source>
</evidence>
<accession>A0ABV2CKH6</accession>
<keyword evidence="7 12" id="KW-0479">Metal-binding</keyword>
<evidence type="ECO:0000256" key="5">
    <source>
        <dbReference type="ARBA" id="ARBA00007417"/>
    </source>
</evidence>
<dbReference type="SUPFAM" id="SSF53927">
    <property type="entry name" value="Cytidine deaminase-like"/>
    <property type="match status" value="1"/>
</dbReference>
<evidence type="ECO:0000256" key="1">
    <source>
        <dbReference type="ARBA" id="ARBA00002151"/>
    </source>
</evidence>
<comment type="similarity">
    <text evidence="5 12">In the C-terminal section; belongs to the HTP reductase family.</text>
</comment>
<dbReference type="Pfam" id="PF01872">
    <property type="entry name" value="RibD_C"/>
    <property type="match status" value="1"/>
</dbReference>
<dbReference type="PANTHER" id="PTHR38011">
    <property type="entry name" value="DIHYDROFOLATE REDUCTASE FAMILY PROTEIN (AFU_ORTHOLOGUE AFUA_8G06820)"/>
    <property type="match status" value="1"/>
</dbReference>
<keyword evidence="11" id="KW-0511">Multifunctional enzyme</keyword>
<dbReference type="EC" id="1.1.1.193" evidence="12"/>
<comment type="similarity">
    <text evidence="4 12">In the N-terminal section; belongs to the cytidine and deoxycytidylate deaminase family.</text>
</comment>
<comment type="pathway">
    <text evidence="3 12">Cofactor biosynthesis; riboflavin biosynthesis; 5-amino-6-(D-ribitylamino)uracil from GTP: step 3/4.</text>
</comment>
<evidence type="ECO:0000259" key="13">
    <source>
        <dbReference type="PROSITE" id="PS51747"/>
    </source>
</evidence>
<dbReference type="InterPro" id="IPR011549">
    <property type="entry name" value="RibD_C"/>
</dbReference>
<gene>
    <name evidence="14" type="primary">ribD</name>
    <name evidence="14" type="ORF">ABVT11_01045</name>
</gene>
<evidence type="ECO:0000256" key="12">
    <source>
        <dbReference type="PIRNR" id="PIRNR006769"/>
    </source>
</evidence>
<comment type="caution">
    <text evidence="14">The sequence shown here is derived from an EMBL/GenBank/DDBJ whole genome shotgun (WGS) entry which is preliminary data.</text>
</comment>
<evidence type="ECO:0000256" key="9">
    <source>
        <dbReference type="ARBA" id="ARBA00022857"/>
    </source>
</evidence>
<comment type="catalytic activity">
    <reaction evidence="12">
        <text>5-amino-6-(5-phospho-D-ribitylamino)uracil + NADP(+) = 5-amino-6-(5-phospho-D-ribosylamino)uracil + NADPH + H(+)</text>
        <dbReference type="Rhea" id="RHEA:17845"/>
        <dbReference type="ChEBI" id="CHEBI:15378"/>
        <dbReference type="ChEBI" id="CHEBI:57783"/>
        <dbReference type="ChEBI" id="CHEBI:58349"/>
        <dbReference type="ChEBI" id="CHEBI:58421"/>
        <dbReference type="ChEBI" id="CHEBI:58453"/>
        <dbReference type="EC" id="1.1.1.193"/>
    </reaction>
</comment>
<dbReference type="InterPro" id="IPR016192">
    <property type="entry name" value="APOBEC/CMP_deaminase_Zn-bd"/>
</dbReference>
<proteinExistence type="inferred from homology"/>
<keyword evidence="12 14" id="KW-0378">Hydrolase</keyword>
<dbReference type="GO" id="GO:0008703">
    <property type="term" value="F:5-amino-6-(5-phosphoribosylamino)uracil reductase activity"/>
    <property type="evidence" value="ECO:0007669"/>
    <property type="project" value="UniProtKB-EC"/>
</dbReference>
<dbReference type="InterPro" id="IPR016193">
    <property type="entry name" value="Cytidine_deaminase-like"/>
</dbReference>
<evidence type="ECO:0000256" key="8">
    <source>
        <dbReference type="ARBA" id="ARBA00022833"/>
    </source>
</evidence>
<dbReference type="InterPro" id="IPR004794">
    <property type="entry name" value="Eubact_RibD"/>
</dbReference>
<dbReference type="PIRSF" id="PIRSF006769">
    <property type="entry name" value="RibD"/>
    <property type="match status" value="1"/>
</dbReference>
<dbReference type="InterPro" id="IPR024072">
    <property type="entry name" value="DHFR-like_dom_sf"/>
</dbReference>
<dbReference type="EC" id="3.5.4.26" evidence="12"/>
<keyword evidence="10 12" id="KW-0560">Oxidoreductase</keyword>
<dbReference type="PROSITE" id="PS00903">
    <property type="entry name" value="CYT_DCMP_DEAMINASES_1"/>
    <property type="match status" value="1"/>
</dbReference>
<dbReference type="EMBL" id="JBEWLZ010000001">
    <property type="protein sequence ID" value="MET1488394.1"/>
    <property type="molecule type" value="Genomic_DNA"/>
</dbReference>
<dbReference type="Proteomes" id="UP001548590">
    <property type="component" value="Unassembled WGS sequence"/>
</dbReference>
<evidence type="ECO:0000256" key="7">
    <source>
        <dbReference type="ARBA" id="ARBA00022723"/>
    </source>
</evidence>
<dbReference type="Gene3D" id="3.40.140.10">
    <property type="entry name" value="Cytidine Deaminase, domain 2"/>
    <property type="match status" value="1"/>
</dbReference>
<evidence type="ECO:0000256" key="11">
    <source>
        <dbReference type="ARBA" id="ARBA00023268"/>
    </source>
</evidence>
<sequence length="360" mass="38671">MFLPEDQAFMARALALAERALYTTTPNPRVGCVIVKDGETVGEGWHVRAGEAHAEVHALREAGARARGATAYVTLEPCSHFGRTPPCAGALINAGISRVVCAMQDPNPLVSGRGLQMLREAGIAVSCNLLAEEARRLNEGFVARMERGRPWLRIKTAASLDGRTALADGQSQWITSAEARADVHHWRARSCAILTGSGTVLADNPRLNVRGIETERQPLRIVIDSELRTPPDAAVLEHGNTLVVTTSNDAARRDPLLAKGCEVLQLPSTNEHVDLAALMTELGRRGLNEVLTEAGARLNGALIQAGLADALLLYMAPCLLGHAARGMFALPELSGLDDKTSLRIDRVDQIGPDLRISARF</sequence>
<dbReference type="NCBIfam" id="TIGR00227">
    <property type="entry name" value="ribD_Cterm"/>
    <property type="match status" value="1"/>
</dbReference>
<comment type="catalytic activity">
    <reaction evidence="12">
        <text>2,5-diamino-6-hydroxy-4-(5-phosphoribosylamino)-pyrimidine + H2O + H(+) = 5-amino-6-(5-phospho-D-ribosylamino)uracil + NH4(+)</text>
        <dbReference type="Rhea" id="RHEA:21868"/>
        <dbReference type="ChEBI" id="CHEBI:15377"/>
        <dbReference type="ChEBI" id="CHEBI:15378"/>
        <dbReference type="ChEBI" id="CHEBI:28938"/>
        <dbReference type="ChEBI" id="CHEBI:58453"/>
        <dbReference type="ChEBI" id="CHEBI:58614"/>
        <dbReference type="EC" id="3.5.4.26"/>
    </reaction>
</comment>
<evidence type="ECO:0000256" key="3">
    <source>
        <dbReference type="ARBA" id="ARBA00004910"/>
    </source>
</evidence>
<dbReference type="PROSITE" id="PS51747">
    <property type="entry name" value="CYT_DCMP_DEAMINASES_2"/>
    <property type="match status" value="1"/>
</dbReference>
<dbReference type="CDD" id="cd01284">
    <property type="entry name" value="Riboflavin_deaminase-reductase"/>
    <property type="match status" value="1"/>
</dbReference>
<keyword evidence="8 12" id="KW-0862">Zinc</keyword>
<evidence type="ECO:0000313" key="15">
    <source>
        <dbReference type="Proteomes" id="UP001548590"/>
    </source>
</evidence>
<evidence type="ECO:0000256" key="4">
    <source>
        <dbReference type="ARBA" id="ARBA00005259"/>
    </source>
</evidence>
<comment type="cofactor">
    <cofactor evidence="12">
        <name>Zn(2+)</name>
        <dbReference type="ChEBI" id="CHEBI:29105"/>
    </cofactor>
    <text evidence="12">Binds 1 zinc ion.</text>
</comment>
<evidence type="ECO:0000313" key="14">
    <source>
        <dbReference type="EMBL" id="MET1488394.1"/>
    </source>
</evidence>